<feature type="domain" description="C2H2-type" evidence="8">
    <location>
        <begin position="189"/>
        <end position="216"/>
    </location>
</feature>
<keyword evidence="2" id="KW-0479">Metal-binding</keyword>
<dbReference type="Pfam" id="PF13894">
    <property type="entry name" value="zf-C2H2_4"/>
    <property type="match status" value="1"/>
</dbReference>
<evidence type="ECO:0000256" key="4">
    <source>
        <dbReference type="ARBA" id="ARBA00022771"/>
    </source>
</evidence>
<feature type="domain" description="C2H2-type" evidence="8">
    <location>
        <begin position="427"/>
        <end position="454"/>
    </location>
</feature>
<feature type="domain" description="C2H2-type" evidence="8">
    <location>
        <begin position="9"/>
        <end position="36"/>
    </location>
</feature>
<feature type="domain" description="C2H2-type" evidence="8">
    <location>
        <begin position="308"/>
        <end position="335"/>
    </location>
</feature>
<dbReference type="STRING" id="158441.A0A226DSN4"/>
<comment type="caution">
    <text evidence="9">The sequence shown here is derived from an EMBL/GenBank/DDBJ whole genome shotgun (WGS) entry which is preliminary data.</text>
</comment>
<dbReference type="SUPFAM" id="SSF57667">
    <property type="entry name" value="beta-beta-alpha zinc fingers"/>
    <property type="match status" value="4"/>
</dbReference>
<keyword evidence="6" id="KW-0539">Nucleus</keyword>
<comment type="subcellular location">
    <subcellularLocation>
        <location evidence="1">Nucleus</location>
    </subcellularLocation>
</comment>
<dbReference type="PANTHER" id="PTHR24376:SF235">
    <property type="entry name" value="C2H2-TYPE DOMAIN-CONTAINING PROTEIN"/>
    <property type="match status" value="1"/>
</dbReference>
<dbReference type="FunFam" id="3.30.160.60:FF:002343">
    <property type="entry name" value="Zinc finger protein 33A"/>
    <property type="match status" value="1"/>
</dbReference>
<dbReference type="Gene3D" id="3.30.160.60">
    <property type="entry name" value="Classic Zinc Finger"/>
    <property type="match status" value="7"/>
</dbReference>
<organism evidence="9 10">
    <name type="scientific">Folsomia candida</name>
    <name type="common">Springtail</name>
    <dbReference type="NCBI Taxonomy" id="158441"/>
    <lineage>
        <taxon>Eukaryota</taxon>
        <taxon>Metazoa</taxon>
        <taxon>Ecdysozoa</taxon>
        <taxon>Arthropoda</taxon>
        <taxon>Hexapoda</taxon>
        <taxon>Collembola</taxon>
        <taxon>Entomobryomorpha</taxon>
        <taxon>Isotomoidea</taxon>
        <taxon>Isotomidae</taxon>
        <taxon>Proisotominae</taxon>
        <taxon>Folsomia</taxon>
    </lineage>
</organism>
<dbReference type="SMART" id="SM00355">
    <property type="entry name" value="ZnF_C2H2"/>
    <property type="match status" value="11"/>
</dbReference>
<dbReference type="GO" id="GO:0000978">
    <property type="term" value="F:RNA polymerase II cis-regulatory region sequence-specific DNA binding"/>
    <property type="evidence" value="ECO:0007669"/>
    <property type="project" value="TreeGrafter"/>
</dbReference>
<dbReference type="GO" id="GO:0005634">
    <property type="term" value="C:nucleus"/>
    <property type="evidence" value="ECO:0007669"/>
    <property type="project" value="UniProtKB-SubCell"/>
</dbReference>
<dbReference type="Proteomes" id="UP000198287">
    <property type="component" value="Unassembled WGS sequence"/>
</dbReference>
<keyword evidence="5" id="KW-0862">Zinc</keyword>
<dbReference type="Pfam" id="PF12874">
    <property type="entry name" value="zf-met"/>
    <property type="match status" value="1"/>
</dbReference>
<evidence type="ECO:0000259" key="8">
    <source>
        <dbReference type="PROSITE" id="PS50157"/>
    </source>
</evidence>
<evidence type="ECO:0000256" key="7">
    <source>
        <dbReference type="PROSITE-ProRule" id="PRU00042"/>
    </source>
</evidence>
<dbReference type="EMBL" id="LNIX01000013">
    <property type="protein sequence ID" value="OXA47226.1"/>
    <property type="molecule type" value="Genomic_DNA"/>
</dbReference>
<feature type="domain" description="C2H2-type" evidence="8">
    <location>
        <begin position="52"/>
        <end position="80"/>
    </location>
</feature>
<evidence type="ECO:0000256" key="5">
    <source>
        <dbReference type="ARBA" id="ARBA00022833"/>
    </source>
</evidence>
<dbReference type="OMA" id="CEMTHLE"/>
<evidence type="ECO:0000256" key="1">
    <source>
        <dbReference type="ARBA" id="ARBA00004123"/>
    </source>
</evidence>
<dbReference type="GO" id="GO:0008270">
    <property type="term" value="F:zinc ion binding"/>
    <property type="evidence" value="ECO:0007669"/>
    <property type="project" value="UniProtKB-KW"/>
</dbReference>
<dbReference type="PROSITE" id="PS00028">
    <property type="entry name" value="ZINC_FINGER_C2H2_1"/>
    <property type="match status" value="7"/>
</dbReference>
<evidence type="ECO:0000256" key="3">
    <source>
        <dbReference type="ARBA" id="ARBA00022737"/>
    </source>
</evidence>
<dbReference type="OrthoDB" id="9411774at2759"/>
<keyword evidence="10" id="KW-1185">Reference proteome</keyword>
<dbReference type="InterPro" id="IPR013087">
    <property type="entry name" value="Znf_C2H2_type"/>
</dbReference>
<keyword evidence="4 7" id="KW-0863">Zinc-finger</keyword>
<dbReference type="AlphaFoldDB" id="A0A226DSN4"/>
<feature type="domain" description="C2H2-type" evidence="8">
    <location>
        <begin position="396"/>
        <end position="424"/>
    </location>
</feature>
<name>A0A226DSN4_FOLCA</name>
<proteinExistence type="predicted"/>
<evidence type="ECO:0000256" key="2">
    <source>
        <dbReference type="ARBA" id="ARBA00022723"/>
    </source>
</evidence>
<protein>
    <submittedName>
        <fullName evidence="9">Zinc finger protein 28</fullName>
    </submittedName>
</protein>
<dbReference type="GO" id="GO:0001228">
    <property type="term" value="F:DNA-binding transcription activator activity, RNA polymerase II-specific"/>
    <property type="evidence" value="ECO:0007669"/>
    <property type="project" value="TreeGrafter"/>
</dbReference>
<reference evidence="9 10" key="1">
    <citation type="submission" date="2015-12" db="EMBL/GenBank/DDBJ databases">
        <title>The genome of Folsomia candida.</title>
        <authorList>
            <person name="Faddeeva A."/>
            <person name="Derks M.F."/>
            <person name="Anvar Y."/>
            <person name="Smit S."/>
            <person name="Van Straalen N."/>
            <person name="Roelofs D."/>
        </authorList>
    </citation>
    <scope>NUCLEOTIDE SEQUENCE [LARGE SCALE GENOMIC DNA]</scope>
    <source>
        <strain evidence="9 10">VU population</strain>
        <tissue evidence="9">Whole body</tissue>
    </source>
</reference>
<dbReference type="PANTHER" id="PTHR24376">
    <property type="entry name" value="ZINC FINGER PROTEIN"/>
    <property type="match status" value="1"/>
</dbReference>
<evidence type="ECO:0000313" key="10">
    <source>
        <dbReference type="Proteomes" id="UP000198287"/>
    </source>
</evidence>
<sequence>MDPKHGKRWECSTCSKSFKANYLLTRHMVTHDPDAKVKCEMTHLEKSTRVVTTCDVCPRTFSCKTALQRHVRVVHENRRNYRSIYCGKVFPYSPGLKVHVEAKHVANKELIHSCDKCEYKSRSKYYLTEHKTRHNGVRHGCYFCEKKFLTFSHLVKHSLKLNFFERLSFKGTLPKKFLLHMDLLLGKKWECVKCSKTFKTDTSLNEHLGTHDPDVKVKCEVRVFVARFTKIHPPYVPTCGMSTPTGNNQFAKLVTAPSKLQRHIGAVHSTKERARFPCTFPGCEKTYLNKHHIAQHVHKEHAKHPVRFWCTLCGREFKTRTLLESHIPTHTTEKPYNCATCGRSFSHKGDIKGHEMTHLEKSSRPMLKCDVCPHTFLSRANLQRHIRVVHENRRNYPCSLCDVRFSSSSHLQGHVQAKHVTNKEPTHSCDKCEYKSYSKGNLASHKRRHNAARQGCYFLHDLSPKTNYKVTITPVYDSVQGTSETLTFATNGNKLLKVKGLQVDYSKKHGTVTVSWQLFPDRRWVYGVYYGKSISEISNQGKS</sequence>
<dbReference type="Pfam" id="PF00096">
    <property type="entry name" value="zf-C2H2"/>
    <property type="match status" value="4"/>
</dbReference>
<feature type="domain" description="C2H2-type" evidence="8">
    <location>
        <begin position="81"/>
        <end position="109"/>
    </location>
</feature>
<dbReference type="InterPro" id="IPR036236">
    <property type="entry name" value="Znf_C2H2_sf"/>
</dbReference>
<keyword evidence="3" id="KW-0677">Repeat</keyword>
<feature type="domain" description="C2H2-type" evidence="8">
    <location>
        <begin position="367"/>
        <end position="395"/>
    </location>
</feature>
<evidence type="ECO:0000313" key="9">
    <source>
        <dbReference type="EMBL" id="OXA47226.1"/>
    </source>
</evidence>
<dbReference type="PROSITE" id="PS50157">
    <property type="entry name" value="ZINC_FINGER_C2H2_2"/>
    <property type="match status" value="9"/>
</dbReference>
<accession>A0A226DSN4</accession>
<evidence type="ECO:0000256" key="6">
    <source>
        <dbReference type="ARBA" id="ARBA00023242"/>
    </source>
</evidence>
<gene>
    <name evidence="9" type="ORF">Fcan01_17914</name>
</gene>
<feature type="domain" description="C2H2-type" evidence="8">
    <location>
        <begin position="336"/>
        <end position="363"/>
    </location>
</feature>